<comment type="caution">
    <text evidence="1">The sequence shown here is derived from an EMBL/GenBank/DDBJ whole genome shotgun (WGS) entry which is preliminary data.</text>
</comment>
<evidence type="ECO:0000313" key="1">
    <source>
        <dbReference type="EMBL" id="NIJ45920.1"/>
    </source>
</evidence>
<dbReference type="EMBL" id="JAASQL010000003">
    <property type="protein sequence ID" value="NIJ45920.1"/>
    <property type="molecule type" value="Genomic_DNA"/>
</dbReference>
<evidence type="ECO:0000313" key="2">
    <source>
        <dbReference type="Proteomes" id="UP000745859"/>
    </source>
</evidence>
<reference evidence="1 2" key="1">
    <citation type="submission" date="2020-03" db="EMBL/GenBank/DDBJ databases">
        <title>Genomic Encyclopedia of Type Strains, Phase IV (KMG-IV): sequencing the most valuable type-strain genomes for metagenomic binning, comparative biology and taxonomic classification.</title>
        <authorList>
            <person name="Goeker M."/>
        </authorList>
    </citation>
    <scope>NUCLEOTIDE SEQUENCE [LARGE SCALE GENOMIC DNA]</scope>
    <source>
        <strain evidence="1 2">DSM 101599</strain>
    </source>
</reference>
<name>A0ABX0UDF4_9FLAO</name>
<sequence length="38" mass="4327">MIVQLKSEGINHLELNKFGPTITGVDILFDNLKIWEAE</sequence>
<proteinExistence type="predicted"/>
<organism evidence="1 2">
    <name type="scientific">Wenyingzhuangia heitensis</name>
    <dbReference type="NCBI Taxonomy" id="1487859"/>
    <lineage>
        <taxon>Bacteria</taxon>
        <taxon>Pseudomonadati</taxon>
        <taxon>Bacteroidota</taxon>
        <taxon>Flavobacteriia</taxon>
        <taxon>Flavobacteriales</taxon>
        <taxon>Flavobacteriaceae</taxon>
        <taxon>Wenyingzhuangia</taxon>
    </lineage>
</organism>
<protein>
    <submittedName>
        <fullName evidence="1">Uncharacterized protein</fullName>
    </submittedName>
</protein>
<accession>A0ABX0UDF4</accession>
<dbReference type="Proteomes" id="UP000745859">
    <property type="component" value="Unassembled WGS sequence"/>
</dbReference>
<gene>
    <name evidence="1" type="ORF">FHR24_002391</name>
</gene>
<keyword evidence="2" id="KW-1185">Reference proteome</keyword>